<evidence type="ECO:0000313" key="1">
    <source>
        <dbReference type="EMBL" id="KIK80056.1"/>
    </source>
</evidence>
<evidence type="ECO:0000313" key="2">
    <source>
        <dbReference type="Proteomes" id="UP000054538"/>
    </source>
</evidence>
<dbReference type="InParanoid" id="A0A0D0D8K5"/>
<dbReference type="InterPro" id="IPR032675">
    <property type="entry name" value="LRR_dom_sf"/>
</dbReference>
<reference evidence="1 2" key="1">
    <citation type="submission" date="2014-04" db="EMBL/GenBank/DDBJ databases">
        <authorList>
            <consortium name="DOE Joint Genome Institute"/>
            <person name="Kuo A."/>
            <person name="Kohler A."/>
            <person name="Jargeat P."/>
            <person name="Nagy L.G."/>
            <person name="Floudas D."/>
            <person name="Copeland A."/>
            <person name="Barry K.W."/>
            <person name="Cichocki N."/>
            <person name="Veneault-Fourrey C."/>
            <person name="LaButti K."/>
            <person name="Lindquist E.A."/>
            <person name="Lipzen A."/>
            <person name="Lundell T."/>
            <person name="Morin E."/>
            <person name="Murat C."/>
            <person name="Sun H."/>
            <person name="Tunlid A."/>
            <person name="Henrissat B."/>
            <person name="Grigoriev I.V."/>
            <person name="Hibbett D.S."/>
            <person name="Martin F."/>
            <person name="Nordberg H.P."/>
            <person name="Cantor M.N."/>
            <person name="Hua S.X."/>
        </authorList>
    </citation>
    <scope>NUCLEOTIDE SEQUENCE [LARGE SCALE GENOMIC DNA]</scope>
    <source>
        <strain evidence="1 2">Ve08.2h10</strain>
    </source>
</reference>
<dbReference type="EMBL" id="KN826113">
    <property type="protein sequence ID" value="KIK80056.1"/>
    <property type="molecule type" value="Genomic_DNA"/>
</dbReference>
<dbReference type="SUPFAM" id="SSF52047">
    <property type="entry name" value="RNI-like"/>
    <property type="match status" value="1"/>
</dbReference>
<dbReference type="AlphaFoldDB" id="A0A0D0D8K5"/>
<organism evidence="1 2">
    <name type="scientific">Paxillus rubicundulus Ve08.2h10</name>
    <dbReference type="NCBI Taxonomy" id="930991"/>
    <lineage>
        <taxon>Eukaryota</taxon>
        <taxon>Fungi</taxon>
        <taxon>Dikarya</taxon>
        <taxon>Basidiomycota</taxon>
        <taxon>Agaricomycotina</taxon>
        <taxon>Agaricomycetes</taxon>
        <taxon>Agaricomycetidae</taxon>
        <taxon>Boletales</taxon>
        <taxon>Paxilineae</taxon>
        <taxon>Paxillaceae</taxon>
        <taxon>Paxillus</taxon>
    </lineage>
</organism>
<dbReference type="HOGENOM" id="CLU_051720_2_0_1"/>
<proteinExistence type="predicted"/>
<keyword evidence="2" id="KW-1185">Reference proteome</keyword>
<gene>
    <name evidence="1" type="ORF">PAXRUDRAFT_251497</name>
</gene>
<name>A0A0D0D8K5_9AGAM</name>
<accession>A0A0D0D8K5</accession>
<sequence>MIEATLSVSKKHLADMKSAHQREQMNLSQSMPMTYSVFPHEIEREIFLAGARKPSDAVQYLLVAKRVHDWLQPGLYRSVDVYDQKTAALFIRSIRERPEFAKAAVKAVHLRPSVLPIQGARILWLCSQIKELTLQVIVNVPENENPLREPLGALDHIKTLALDLGSVLFRTELQLADYELLCRVDHLHFTNTWISARGIFCGLEGLKQLTHLSLHVNQAHIDVTAIGHTMNTLPRLRVLLLWRMEYQSCETLWEILETSGKVNPDRRIVIFDAAYFADCSGPDSSFWDLADFVVHWREEQQVMFENPDTASFPHLPL</sequence>
<reference evidence="2" key="2">
    <citation type="submission" date="2015-01" db="EMBL/GenBank/DDBJ databases">
        <title>Evolutionary Origins and Diversification of the Mycorrhizal Mutualists.</title>
        <authorList>
            <consortium name="DOE Joint Genome Institute"/>
            <consortium name="Mycorrhizal Genomics Consortium"/>
            <person name="Kohler A."/>
            <person name="Kuo A."/>
            <person name="Nagy L.G."/>
            <person name="Floudas D."/>
            <person name="Copeland A."/>
            <person name="Barry K.W."/>
            <person name="Cichocki N."/>
            <person name="Veneault-Fourrey C."/>
            <person name="LaButti K."/>
            <person name="Lindquist E.A."/>
            <person name="Lipzen A."/>
            <person name="Lundell T."/>
            <person name="Morin E."/>
            <person name="Murat C."/>
            <person name="Riley R."/>
            <person name="Ohm R."/>
            <person name="Sun H."/>
            <person name="Tunlid A."/>
            <person name="Henrissat B."/>
            <person name="Grigoriev I.V."/>
            <person name="Hibbett D.S."/>
            <person name="Martin F."/>
        </authorList>
    </citation>
    <scope>NUCLEOTIDE SEQUENCE [LARGE SCALE GENOMIC DNA]</scope>
    <source>
        <strain evidence="2">Ve08.2h10</strain>
    </source>
</reference>
<dbReference type="OrthoDB" id="2687612at2759"/>
<protein>
    <submittedName>
        <fullName evidence="1">Unplaced genomic scaffold scaffold_1291, whole genome shotgun sequence</fullName>
    </submittedName>
</protein>
<dbReference type="Proteomes" id="UP000054538">
    <property type="component" value="Unassembled WGS sequence"/>
</dbReference>
<dbReference type="Gene3D" id="3.80.10.10">
    <property type="entry name" value="Ribonuclease Inhibitor"/>
    <property type="match status" value="1"/>
</dbReference>